<keyword evidence="4" id="KW-0444">Lipid biosynthesis</keyword>
<keyword evidence="5" id="KW-0808">Transferase</keyword>
<comment type="pathway">
    <text evidence="1">Lipid metabolism.</text>
</comment>
<evidence type="ECO:0000259" key="11">
    <source>
        <dbReference type="Pfam" id="PF08545"/>
    </source>
</evidence>
<evidence type="ECO:0000256" key="8">
    <source>
        <dbReference type="ARBA" id="ARBA00023160"/>
    </source>
</evidence>
<reference evidence="12 13" key="1">
    <citation type="submission" date="2021-01" db="EMBL/GenBank/DDBJ databases">
        <title>Whole genome shotgun sequence of Asanoa siamensis NBRC 107932.</title>
        <authorList>
            <person name="Komaki H."/>
            <person name="Tamura T."/>
        </authorList>
    </citation>
    <scope>NUCLEOTIDE SEQUENCE [LARGE SCALE GENOMIC DNA]</scope>
    <source>
        <strain evidence="12 13">NBRC 107932</strain>
    </source>
</reference>
<comment type="caution">
    <text evidence="12">The sequence shown here is derived from an EMBL/GenBank/DDBJ whole genome shotgun (WGS) entry which is preliminary data.</text>
</comment>
<dbReference type="Pfam" id="PF08545">
    <property type="entry name" value="ACP_syn_III"/>
    <property type="match status" value="1"/>
</dbReference>
<dbReference type="Pfam" id="PF08541">
    <property type="entry name" value="ACP_syn_III_C"/>
    <property type="match status" value="1"/>
</dbReference>
<dbReference type="InterPro" id="IPR004655">
    <property type="entry name" value="FabH"/>
</dbReference>
<gene>
    <name evidence="12" type="primary">fabH1</name>
    <name evidence="12" type="ORF">Asi02nite_31320</name>
</gene>
<feature type="domain" description="Beta-ketoacyl-[acyl-carrier-protein] synthase III C-terminal" evidence="10">
    <location>
        <begin position="236"/>
        <end position="323"/>
    </location>
</feature>
<evidence type="ECO:0000313" key="13">
    <source>
        <dbReference type="Proteomes" id="UP000604117"/>
    </source>
</evidence>
<evidence type="ECO:0000256" key="1">
    <source>
        <dbReference type="ARBA" id="ARBA00005189"/>
    </source>
</evidence>
<dbReference type="InterPro" id="IPR013751">
    <property type="entry name" value="ACP_syn_III_N"/>
</dbReference>
<dbReference type="CDD" id="cd00830">
    <property type="entry name" value="KAS_III"/>
    <property type="match status" value="1"/>
</dbReference>
<dbReference type="NCBIfam" id="TIGR00747">
    <property type="entry name" value="fabH"/>
    <property type="match status" value="1"/>
</dbReference>
<sequence length="325" mass="33408">MRTDRGSRLISVGAYRPARVVSNAEICTRIDSTDEWIRRRSGIVSRRFGGPDETVISMAAAAGRQAVCRAGLDPSAVDTVLVASMSFTHQSPPAAPQVADLVGATGAAAIDLGVACAGFSHAVAVADALVRAGSARHVLVIGSEKMTDIVDPTDRSLAFLFADGAGAVVVGPAPEPGIGPVVWGADGSRFKLIGHEVPWTNLREHPDVWPTMSMSGPEVFRWAVGEVIGTARDAVKAAGLEPENLAAFVPHQANARITDKMAAALGLPDSCVIARDIETAGNTSAASIPLALDALLAAPDAPRGPALLVGFGAGLSYSAVVVDLP</sequence>
<proteinExistence type="inferred from homology"/>
<evidence type="ECO:0000256" key="9">
    <source>
        <dbReference type="ARBA" id="ARBA00023315"/>
    </source>
</evidence>
<evidence type="ECO:0000256" key="6">
    <source>
        <dbReference type="ARBA" id="ARBA00022832"/>
    </source>
</evidence>
<dbReference type="Proteomes" id="UP000604117">
    <property type="component" value="Unassembled WGS sequence"/>
</dbReference>
<evidence type="ECO:0000256" key="3">
    <source>
        <dbReference type="ARBA" id="ARBA00022490"/>
    </source>
</evidence>
<evidence type="ECO:0000256" key="5">
    <source>
        <dbReference type="ARBA" id="ARBA00022679"/>
    </source>
</evidence>
<protein>
    <submittedName>
        <fullName evidence="12">3-oxoacyl-[acyl-carrier-protein] synthase 3 protein 1</fullName>
    </submittedName>
</protein>
<keyword evidence="3" id="KW-0963">Cytoplasm</keyword>
<accession>A0ABQ4CQR3</accession>
<keyword evidence="13" id="KW-1185">Reference proteome</keyword>
<dbReference type="InterPro" id="IPR016039">
    <property type="entry name" value="Thiolase-like"/>
</dbReference>
<evidence type="ECO:0000313" key="12">
    <source>
        <dbReference type="EMBL" id="GIF73614.1"/>
    </source>
</evidence>
<keyword evidence="7" id="KW-0443">Lipid metabolism</keyword>
<evidence type="ECO:0000259" key="10">
    <source>
        <dbReference type="Pfam" id="PF08541"/>
    </source>
</evidence>
<comment type="similarity">
    <text evidence="2">Belongs to the thiolase-like superfamily. FabH family.</text>
</comment>
<keyword evidence="8" id="KW-0275">Fatty acid biosynthesis</keyword>
<dbReference type="SUPFAM" id="SSF53901">
    <property type="entry name" value="Thiolase-like"/>
    <property type="match status" value="1"/>
</dbReference>
<name>A0ABQ4CQR3_9ACTN</name>
<dbReference type="InterPro" id="IPR013747">
    <property type="entry name" value="ACP_syn_III_C"/>
</dbReference>
<dbReference type="PANTHER" id="PTHR34069">
    <property type="entry name" value="3-OXOACYL-[ACYL-CARRIER-PROTEIN] SYNTHASE 3"/>
    <property type="match status" value="1"/>
</dbReference>
<evidence type="ECO:0000256" key="7">
    <source>
        <dbReference type="ARBA" id="ARBA00023098"/>
    </source>
</evidence>
<feature type="domain" description="Beta-ketoacyl-[acyl-carrier-protein] synthase III N-terminal" evidence="11">
    <location>
        <begin position="110"/>
        <end position="187"/>
    </location>
</feature>
<evidence type="ECO:0000256" key="4">
    <source>
        <dbReference type="ARBA" id="ARBA00022516"/>
    </source>
</evidence>
<organism evidence="12 13">
    <name type="scientific">Asanoa siamensis</name>
    <dbReference type="NCBI Taxonomy" id="926357"/>
    <lineage>
        <taxon>Bacteria</taxon>
        <taxon>Bacillati</taxon>
        <taxon>Actinomycetota</taxon>
        <taxon>Actinomycetes</taxon>
        <taxon>Micromonosporales</taxon>
        <taxon>Micromonosporaceae</taxon>
        <taxon>Asanoa</taxon>
    </lineage>
</organism>
<dbReference type="NCBIfam" id="NF006829">
    <property type="entry name" value="PRK09352.1"/>
    <property type="match status" value="1"/>
</dbReference>
<dbReference type="PANTHER" id="PTHR34069:SF2">
    <property type="entry name" value="BETA-KETOACYL-[ACYL-CARRIER-PROTEIN] SYNTHASE III"/>
    <property type="match status" value="1"/>
</dbReference>
<dbReference type="EMBL" id="BONE01000022">
    <property type="protein sequence ID" value="GIF73614.1"/>
    <property type="molecule type" value="Genomic_DNA"/>
</dbReference>
<dbReference type="Gene3D" id="3.40.47.10">
    <property type="match status" value="2"/>
</dbReference>
<keyword evidence="9" id="KW-0012">Acyltransferase</keyword>
<evidence type="ECO:0000256" key="2">
    <source>
        <dbReference type="ARBA" id="ARBA00008642"/>
    </source>
</evidence>
<dbReference type="RefSeq" id="WP_203713599.1">
    <property type="nucleotide sequence ID" value="NZ_BONE01000022.1"/>
</dbReference>
<keyword evidence="6" id="KW-0276">Fatty acid metabolism</keyword>